<dbReference type="EMBL" id="JYDI01000872">
    <property type="protein sequence ID" value="KRY43831.1"/>
    <property type="molecule type" value="Genomic_DNA"/>
</dbReference>
<dbReference type="EMBL" id="JYDI01000761">
    <property type="protein sequence ID" value="KRY44037.1"/>
    <property type="molecule type" value="Genomic_DNA"/>
</dbReference>
<sequence>MALCIDAEGIFTLSVSEYLSSALSNVRSSNLDLVMHTTENISLKQLMTVTVNSRTDKY</sequence>
<comment type="caution">
    <text evidence="2">The sequence shown here is derived from an EMBL/GenBank/DDBJ whole genome shotgun (WGS) entry which is preliminary data.</text>
</comment>
<evidence type="ECO:0000313" key="1">
    <source>
        <dbReference type="EMBL" id="KRY43831.1"/>
    </source>
</evidence>
<proteinExistence type="predicted"/>
<evidence type="ECO:0000313" key="4">
    <source>
        <dbReference type="Proteomes" id="UP000054653"/>
    </source>
</evidence>
<organism evidence="2 4">
    <name type="scientific">Trichinella britovi</name>
    <name type="common">Parasitic roundworm</name>
    <dbReference type="NCBI Taxonomy" id="45882"/>
    <lineage>
        <taxon>Eukaryota</taxon>
        <taxon>Metazoa</taxon>
        <taxon>Ecdysozoa</taxon>
        <taxon>Nematoda</taxon>
        <taxon>Enoplea</taxon>
        <taxon>Dorylaimia</taxon>
        <taxon>Trichinellida</taxon>
        <taxon>Trichinellidae</taxon>
        <taxon>Trichinella</taxon>
    </lineage>
</organism>
<name>A0A0V1C456_TRIBR</name>
<dbReference type="Proteomes" id="UP000054653">
    <property type="component" value="Unassembled WGS sequence"/>
</dbReference>
<evidence type="ECO:0000313" key="3">
    <source>
        <dbReference type="EMBL" id="KRY44709.1"/>
    </source>
</evidence>
<protein>
    <submittedName>
        <fullName evidence="2">Uncharacterized protein</fullName>
    </submittedName>
</protein>
<gene>
    <name evidence="3" type="ORF">T03_12093</name>
    <name evidence="2" type="ORF">T03_13229</name>
    <name evidence="1" type="ORF">T03_8890</name>
</gene>
<dbReference type="AlphaFoldDB" id="A0A0V1C456"/>
<reference evidence="2 4" key="1">
    <citation type="submission" date="2015-01" db="EMBL/GenBank/DDBJ databases">
        <title>Evolution of Trichinella species and genotypes.</title>
        <authorList>
            <person name="Korhonen P.K."/>
            <person name="Edoardo P."/>
            <person name="Giuseppe L.R."/>
            <person name="Gasser R.B."/>
        </authorList>
    </citation>
    <scope>NUCLEOTIDE SEQUENCE [LARGE SCALE GENOMIC DNA]</scope>
    <source>
        <strain evidence="2">ISS120</strain>
    </source>
</reference>
<keyword evidence="4" id="KW-1185">Reference proteome</keyword>
<evidence type="ECO:0000313" key="2">
    <source>
        <dbReference type="EMBL" id="KRY44037.1"/>
    </source>
</evidence>
<accession>A0A0V1C456</accession>
<dbReference type="EMBL" id="JYDI01000498">
    <property type="protein sequence ID" value="KRY44709.1"/>
    <property type="molecule type" value="Genomic_DNA"/>
</dbReference>